<evidence type="ECO:0000256" key="7">
    <source>
        <dbReference type="HAMAP-Rule" id="MF_00372"/>
    </source>
</evidence>
<keyword evidence="2 7" id="KW-0479">Metal-binding</keyword>
<comment type="caution">
    <text evidence="9">The sequence shown here is derived from an EMBL/GenBank/DDBJ whole genome shotgun (WGS) entry which is preliminary data.</text>
</comment>
<keyword evidence="5 7" id="KW-0862">Zinc</keyword>
<feature type="binding site" evidence="7">
    <location>
        <position position="340"/>
    </location>
    <ligand>
        <name>4-imidazolone-5-propanoate</name>
        <dbReference type="ChEBI" id="CHEBI:77893"/>
    </ligand>
</feature>
<keyword evidence="6 7" id="KW-0408">Iron</keyword>
<dbReference type="NCBIfam" id="TIGR01224">
    <property type="entry name" value="hutI"/>
    <property type="match status" value="1"/>
</dbReference>
<comment type="cofactor">
    <cofactor evidence="7">
        <name>Zn(2+)</name>
        <dbReference type="ChEBI" id="CHEBI:29105"/>
    </cofactor>
    <cofactor evidence="7">
        <name>Fe(3+)</name>
        <dbReference type="ChEBI" id="CHEBI:29034"/>
    </cofactor>
    <text evidence="7">Binds 1 zinc or iron ion per subunit.</text>
</comment>
<keyword evidence="4 7" id="KW-0369">Histidine metabolism</keyword>
<keyword evidence="7" id="KW-0963">Cytoplasm</keyword>
<feature type="binding site" evidence="7">
    <location>
        <position position="160"/>
    </location>
    <ligand>
        <name>4-imidazolone-5-propanoate</name>
        <dbReference type="ChEBI" id="CHEBI:77893"/>
    </ligand>
</feature>
<reference evidence="10" key="1">
    <citation type="journal article" date="2019" name="Int. J. Syst. Evol. Microbiol.">
        <title>The Global Catalogue of Microorganisms (GCM) 10K type strain sequencing project: providing services to taxonomists for standard genome sequencing and annotation.</title>
        <authorList>
            <consortium name="The Broad Institute Genomics Platform"/>
            <consortium name="The Broad Institute Genome Sequencing Center for Infectious Disease"/>
            <person name="Wu L."/>
            <person name="Ma J."/>
        </authorList>
    </citation>
    <scope>NUCLEOTIDE SEQUENCE [LARGE SCALE GENOMIC DNA]</scope>
    <source>
        <strain evidence="10">JCM 17217</strain>
    </source>
</reference>
<comment type="function">
    <text evidence="7">Catalyzes the hydrolytic cleavage of the carbon-nitrogen bond in imidazolone-5-propanoate to yield N-formimidoyl-L-glutamate. It is the third step in the universal histidine degradation pathway.</text>
</comment>
<feature type="binding site" evidence="7">
    <location>
        <position position="160"/>
    </location>
    <ligand>
        <name>N-formimidoyl-L-glutamate</name>
        <dbReference type="ChEBI" id="CHEBI:58928"/>
    </ligand>
</feature>
<feature type="binding site" evidence="7">
    <location>
        <position position="335"/>
    </location>
    <ligand>
        <name>Fe(3+)</name>
        <dbReference type="ChEBI" id="CHEBI:29034"/>
    </ligand>
</feature>
<dbReference type="HAMAP" id="MF_00372">
    <property type="entry name" value="HutI"/>
    <property type="match status" value="1"/>
</dbReference>
<sequence length="423" mass="45411">MPDSAPYSLLIQHAAQVLTMVGGPPDRPLAGSDLGAWTIIENGFVACVDDKIVAVGPMAGLDAARIGPATRIVEATGCVLMPGLVECHTHLVFGGNRAHEFERKLRGETYLDILASGGGILSTVRATRAASEAELLANALHHLAGFRRYGITTLEAKSGYGLDRDTELRLVRVAREAGQRQPVRVVPTFLGAHVVPPEFKAAGPRAYVDFMLREVLSDLKGEAAFVDVFCEEGAFPLDVARYYLEQAHKMGFGLKIHAEQLHDLGGCEMAAALGATSIDHCDYLTPAAAARIAQHTQGRTVAVLLPLVPLFLRQEVYAPAREFIDNGLPVALSTDFNPGSCPSKNLWLAQSVACLKMGFTPKEALAAATLNAAWAIGQQHDCGSLEPGKRADLLVLHVPSVAEIPYWLGENPVRDVFIGGREW</sequence>
<evidence type="ECO:0000256" key="4">
    <source>
        <dbReference type="ARBA" id="ARBA00022808"/>
    </source>
</evidence>
<feature type="binding site" evidence="7">
    <location>
        <position position="88"/>
    </location>
    <ligand>
        <name>Zn(2+)</name>
        <dbReference type="ChEBI" id="CHEBI:29105"/>
    </ligand>
</feature>
<dbReference type="InterPro" id="IPR011059">
    <property type="entry name" value="Metal-dep_hydrolase_composite"/>
</dbReference>
<organism evidence="9 10">
    <name type="scientific">Hymenobacter antarcticus</name>
    <dbReference type="NCBI Taxonomy" id="486270"/>
    <lineage>
        <taxon>Bacteria</taxon>
        <taxon>Pseudomonadati</taxon>
        <taxon>Bacteroidota</taxon>
        <taxon>Cytophagia</taxon>
        <taxon>Cytophagales</taxon>
        <taxon>Hymenobacteraceae</taxon>
        <taxon>Hymenobacter</taxon>
    </lineage>
</organism>
<dbReference type="EC" id="3.5.2.7" evidence="1 7"/>
<feature type="binding site" evidence="7">
    <location>
        <position position="88"/>
    </location>
    <ligand>
        <name>Fe(3+)</name>
        <dbReference type="ChEBI" id="CHEBI:29034"/>
    </ligand>
</feature>
<feature type="binding site" evidence="7">
    <location>
        <position position="335"/>
    </location>
    <ligand>
        <name>Zn(2+)</name>
        <dbReference type="ChEBI" id="CHEBI:29105"/>
    </ligand>
</feature>
<feature type="domain" description="Amidohydrolase-related" evidence="8">
    <location>
        <begin position="79"/>
        <end position="421"/>
    </location>
</feature>
<evidence type="ECO:0000313" key="9">
    <source>
        <dbReference type="EMBL" id="GAA3983775.1"/>
    </source>
</evidence>
<keyword evidence="3 7" id="KW-0378">Hydrolase</keyword>
<feature type="binding site" evidence="7">
    <location>
        <position position="193"/>
    </location>
    <ligand>
        <name>4-imidazolone-5-propanoate</name>
        <dbReference type="ChEBI" id="CHEBI:77893"/>
    </ligand>
</feature>
<dbReference type="Gene3D" id="2.30.40.10">
    <property type="entry name" value="Urease, subunit C, domain 1"/>
    <property type="match status" value="1"/>
</dbReference>
<feature type="binding site" evidence="7">
    <location>
        <position position="90"/>
    </location>
    <ligand>
        <name>Zn(2+)</name>
        <dbReference type="ChEBI" id="CHEBI:29105"/>
    </ligand>
</feature>
<evidence type="ECO:0000313" key="10">
    <source>
        <dbReference type="Proteomes" id="UP001501556"/>
    </source>
</evidence>
<dbReference type="SUPFAM" id="SSF51338">
    <property type="entry name" value="Composite domain of metallo-dependent hydrolases"/>
    <property type="match status" value="1"/>
</dbReference>
<keyword evidence="10" id="KW-1185">Reference proteome</keyword>
<comment type="pathway">
    <text evidence="7">Amino-acid degradation; L-histidine degradation into L-glutamate; N-formimidoyl-L-glutamate from L-histidine: step 3/3.</text>
</comment>
<comment type="subcellular location">
    <subcellularLocation>
        <location evidence="7">Cytoplasm</location>
    </subcellularLocation>
</comment>
<feature type="binding site" evidence="7">
    <location>
        <position position="260"/>
    </location>
    <ligand>
        <name>4-imidazolone-5-propanoate</name>
        <dbReference type="ChEBI" id="CHEBI:77893"/>
    </ligand>
</feature>
<name>A0ABP7QJT4_9BACT</name>
<evidence type="ECO:0000259" key="8">
    <source>
        <dbReference type="Pfam" id="PF01979"/>
    </source>
</evidence>
<accession>A0ABP7QJT4</accession>
<dbReference type="SUPFAM" id="SSF51556">
    <property type="entry name" value="Metallo-dependent hydrolases"/>
    <property type="match status" value="1"/>
</dbReference>
<evidence type="ECO:0000256" key="6">
    <source>
        <dbReference type="ARBA" id="ARBA00023004"/>
    </source>
</evidence>
<feature type="binding site" evidence="7">
    <location>
        <position position="257"/>
    </location>
    <ligand>
        <name>Zn(2+)</name>
        <dbReference type="ChEBI" id="CHEBI:29105"/>
    </ligand>
</feature>
<evidence type="ECO:0000256" key="1">
    <source>
        <dbReference type="ARBA" id="ARBA00012864"/>
    </source>
</evidence>
<dbReference type="EMBL" id="BAABDI010000024">
    <property type="protein sequence ID" value="GAA3983775.1"/>
    <property type="molecule type" value="Genomic_DNA"/>
</dbReference>
<dbReference type="Pfam" id="PF01979">
    <property type="entry name" value="Amidohydro_1"/>
    <property type="match status" value="1"/>
</dbReference>
<dbReference type="Proteomes" id="UP001501556">
    <property type="component" value="Unassembled WGS sequence"/>
</dbReference>
<proteinExistence type="inferred from homology"/>
<dbReference type="RefSeq" id="WP_345125801.1">
    <property type="nucleotide sequence ID" value="NZ_BAABDI010000024.1"/>
</dbReference>
<evidence type="ECO:0000256" key="2">
    <source>
        <dbReference type="ARBA" id="ARBA00022723"/>
    </source>
</evidence>
<dbReference type="InterPro" id="IPR005920">
    <property type="entry name" value="HutI"/>
</dbReference>
<feature type="binding site" evidence="7">
    <location>
        <position position="90"/>
    </location>
    <ligand>
        <name>Fe(3+)</name>
        <dbReference type="ChEBI" id="CHEBI:29034"/>
    </ligand>
</feature>
<evidence type="ECO:0000256" key="5">
    <source>
        <dbReference type="ARBA" id="ARBA00022833"/>
    </source>
</evidence>
<feature type="binding site" evidence="7">
    <location>
        <position position="339"/>
    </location>
    <ligand>
        <name>N-formimidoyl-L-glutamate</name>
        <dbReference type="ChEBI" id="CHEBI:58928"/>
    </ligand>
</feature>
<dbReference type="PANTHER" id="PTHR42752:SF1">
    <property type="entry name" value="IMIDAZOLONEPROPIONASE-RELATED"/>
    <property type="match status" value="1"/>
</dbReference>
<feature type="binding site" evidence="7">
    <location>
        <position position="257"/>
    </location>
    <ligand>
        <name>Fe(3+)</name>
        <dbReference type="ChEBI" id="CHEBI:29034"/>
    </ligand>
</feature>
<comment type="similarity">
    <text evidence="7">Belongs to the metallo-dependent hydrolases superfamily. HutI family.</text>
</comment>
<feature type="binding site" evidence="7">
    <location>
        <position position="97"/>
    </location>
    <ligand>
        <name>4-imidazolone-5-propanoate</name>
        <dbReference type="ChEBI" id="CHEBI:77893"/>
    </ligand>
</feature>
<evidence type="ECO:0000256" key="3">
    <source>
        <dbReference type="ARBA" id="ARBA00022801"/>
    </source>
</evidence>
<dbReference type="Gene3D" id="3.20.20.140">
    <property type="entry name" value="Metal-dependent hydrolases"/>
    <property type="match status" value="1"/>
</dbReference>
<dbReference type="PANTHER" id="PTHR42752">
    <property type="entry name" value="IMIDAZOLONEPROPIONASE"/>
    <property type="match status" value="1"/>
</dbReference>
<dbReference type="InterPro" id="IPR032466">
    <property type="entry name" value="Metal_Hydrolase"/>
</dbReference>
<protein>
    <recommendedName>
        <fullName evidence="1 7">Imidazolonepropionase</fullName>
        <ecNumber evidence="1 7">3.5.2.7</ecNumber>
    </recommendedName>
    <alternativeName>
        <fullName evidence="7">Imidazolone-5-propionate hydrolase</fullName>
    </alternativeName>
</protein>
<gene>
    <name evidence="7 9" type="primary">hutI</name>
    <name evidence="9" type="ORF">GCM10022407_31120</name>
</gene>
<dbReference type="InterPro" id="IPR006680">
    <property type="entry name" value="Amidohydro-rel"/>
</dbReference>
<comment type="catalytic activity">
    <reaction evidence="7">
        <text>4-imidazolone-5-propanoate + H2O = N-formimidoyl-L-glutamate</text>
        <dbReference type="Rhea" id="RHEA:23660"/>
        <dbReference type="ChEBI" id="CHEBI:15377"/>
        <dbReference type="ChEBI" id="CHEBI:58928"/>
        <dbReference type="ChEBI" id="CHEBI:77893"/>
        <dbReference type="EC" id="3.5.2.7"/>
    </reaction>
</comment>
<feature type="binding site" evidence="7">
    <location>
        <position position="337"/>
    </location>
    <ligand>
        <name>N-formimidoyl-L-glutamate</name>
        <dbReference type="ChEBI" id="CHEBI:58928"/>
    </ligand>
</feature>